<reference evidence="8 9" key="1">
    <citation type="submission" date="2016-10" db="EMBL/GenBank/DDBJ databases">
        <authorList>
            <person name="Varghese N."/>
            <person name="Submissions S."/>
        </authorList>
    </citation>
    <scope>NUCLEOTIDE SEQUENCE [LARGE SCALE GENOMIC DNA]</scope>
    <source>
        <strain evidence="8 9">DSM 16525</strain>
    </source>
</reference>
<dbReference type="InterPro" id="IPR013785">
    <property type="entry name" value="Aldolase_TIM"/>
</dbReference>
<dbReference type="GO" id="GO:0003824">
    <property type="term" value="F:catalytic activity"/>
    <property type="evidence" value="ECO:0007669"/>
    <property type="project" value="InterPro"/>
</dbReference>
<dbReference type="EMBL" id="FOIB01000016">
    <property type="protein sequence ID" value="SEU40812.1"/>
    <property type="molecule type" value="Genomic_DNA"/>
</dbReference>
<keyword evidence="9" id="KW-1185">Reference proteome</keyword>
<dbReference type="STRING" id="1334629.MFUL124B02_41630"/>
<sequence length="389" mass="43489">MPALDLSSAGLKALSTRSSEPFIARVREHLDDTSPAREQEVLLVRRPTASLPPGFRGYLLWDERLVSSSPAPGDTYVLPPNLRYLADGDVVRLHPEREALSTLYRRASPSNTFLVTERCDNHCLMCSQPPRKQDDSWLVDELMQALPLISPETRELGITGGEPSLLKGRLVALLAQMKQHLPRTAVHILTNGRGFANPELARAVADVQHPDLMLGIPLYSDLPEEHDYVVQALGAFDETVRGILHLKRARVRVELRCVVHAQTYARLPQLAEFIARNLAFVDHVALMGLELMGFAKTNLGLLWMDPLDYQPQLSAAVRTLSRAGLETSLYNHPLCTLPGELHPFARKSISDWKNLYAEDCERCTRREDCGGFFASGFVKRSRGIQPFVD</sequence>
<dbReference type="CDD" id="cd01335">
    <property type="entry name" value="Radical_SAM"/>
    <property type="match status" value="1"/>
</dbReference>
<accession>A0A511THL2</accession>
<dbReference type="PROSITE" id="PS51918">
    <property type="entry name" value="RADICAL_SAM"/>
    <property type="match status" value="1"/>
</dbReference>
<keyword evidence="2" id="KW-0949">S-adenosyl-L-methionine</keyword>
<dbReference type="Pfam" id="PF04055">
    <property type="entry name" value="Radical_SAM"/>
    <property type="match status" value="1"/>
</dbReference>
<evidence type="ECO:0000256" key="1">
    <source>
        <dbReference type="ARBA" id="ARBA00001966"/>
    </source>
</evidence>
<evidence type="ECO:0000313" key="10">
    <source>
        <dbReference type="Proteomes" id="UP000321514"/>
    </source>
</evidence>
<dbReference type="AlphaFoldDB" id="A0A511THL2"/>
<dbReference type="InterPro" id="IPR007197">
    <property type="entry name" value="rSAM"/>
</dbReference>
<dbReference type="GO" id="GO:0046872">
    <property type="term" value="F:metal ion binding"/>
    <property type="evidence" value="ECO:0007669"/>
    <property type="project" value="UniProtKB-KW"/>
</dbReference>
<evidence type="ECO:0000256" key="4">
    <source>
        <dbReference type="ARBA" id="ARBA00023004"/>
    </source>
</evidence>
<dbReference type="PANTHER" id="PTHR11228">
    <property type="entry name" value="RADICAL SAM DOMAIN PROTEIN"/>
    <property type="match status" value="1"/>
</dbReference>
<name>A0A511THL2_MYXFU</name>
<keyword evidence="3" id="KW-0479">Metal-binding</keyword>
<dbReference type="Proteomes" id="UP000183760">
    <property type="component" value="Unassembled WGS sequence"/>
</dbReference>
<dbReference type="RefSeq" id="WP_074959113.1">
    <property type="nucleotide sequence ID" value="NZ_BJXR01000074.1"/>
</dbReference>
<evidence type="ECO:0000259" key="6">
    <source>
        <dbReference type="PROSITE" id="PS51918"/>
    </source>
</evidence>
<keyword evidence="5" id="KW-0411">Iron-sulfur</keyword>
<comment type="caution">
    <text evidence="7">The sequence shown here is derived from an EMBL/GenBank/DDBJ whole genome shotgun (WGS) entry which is preliminary data.</text>
</comment>
<dbReference type="Gene3D" id="3.20.20.70">
    <property type="entry name" value="Aldolase class I"/>
    <property type="match status" value="1"/>
</dbReference>
<comment type="cofactor">
    <cofactor evidence="1">
        <name>[4Fe-4S] cluster</name>
        <dbReference type="ChEBI" id="CHEBI:49883"/>
    </cofactor>
</comment>
<dbReference type="EMBL" id="BJXR01000074">
    <property type="protein sequence ID" value="GEN13113.1"/>
    <property type="molecule type" value="Genomic_DNA"/>
</dbReference>
<evidence type="ECO:0000256" key="3">
    <source>
        <dbReference type="ARBA" id="ARBA00022723"/>
    </source>
</evidence>
<dbReference type="OrthoDB" id="4501241at2"/>
<protein>
    <submittedName>
        <fullName evidence="8">His-Xaa-Ser system radical SAM maturase HxsC</fullName>
    </submittedName>
</protein>
<dbReference type="SFLD" id="SFLDG01103">
    <property type="entry name" value="Uncharacterised_Radical_SAM_Su"/>
    <property type="match status" value="1"/>
</dbReference>
<dbReference type="NCBIfam" id="TIGR03977">
    <property type="entry name" value="rSAM_pair_HxsC"/>
    <property type="match status" value="1"/>
</dbReference>
<dbReference type="SFLD" id="SFLDS00029">
    <property type="entry name" value="Radical_SAM"/>
    <property type="match status" value="1"/>
</dbReference>
<organism evidence="7 10">
    <name type="scientific">Myxococcus fulvus</name>
    <dbReference type="NCBI Taxonomy" id="33"/>
    <lineage>
        <taxon>Bacteria</taxon>
        <taxon>Pseudomonadati</taxon>
        <taxon>Myxococcota</taxon>
        <taxon>Myxococcia</taxon>
        <taxon>Myxococcales</taxon>
        <taxon>Cystobacterineae</taxon>
        <taxon>Myxococcaceae</taxon>
        <taxon>Myxococcus</taxon>
    </lineage>
</organism>
<dbReference type="SUPFAM" id="SSF102114">
    <property type="entry name" value="Radical SAM enzymes"/>
    <property type="match status" value="1"/>
</dbReference>
<dbReference type="InterPro" id="IPR050377">
    <property type="entry name" value="Radical_SAM_PqqE_MftC-like"/>
</dbReference>
<dbReference type="InterPro" id="IPR058240">
    <property type="entry name" value="rSAM_sf"/>
</dbReference>
<feature type="domain" description="Radical SAM core" evidence="6">
    <location>
        <begin position="105"/>
        <end position="326"/>
    </location>
</feature>
<dbReference type="PANTHER" id="PTHR11228:SF7">
    <property type="entry name" value="PQQA PEPTIDE CYCLASE"/>
    <property type="match status" value="1"/>
</dbReference>
<dbReference type="InterPro" id="IPR024032">
    <property type="entry name" value="rSAM_paired_HxsC"/>
</dbReference>
<reference evidence="7 10" key="2">
    <citation type="submission" date="2019-07" db="EMBL/GenBank/DDBJ databases">
        <title>Whole genome shotgun sequence of Myxococcus fulvus NBRC 100333.</title>
        <authorList>
            <person name="Hosoyama A."/>
            <person name="Uohara A."/>
            <person name="Ohji S."/>
            <person name="Ichikawa N."/>
        </authorList>
    </citation>
    <scope>NUCLEOTIDE SEQUENCE [LARGE SCALE GENOMIC DNA]</scope>
    <source>
        <strain evidence="7 10">NBRC 100333</strain>
    </source>
</reference>
<gene>
    <name evidence="7" type="ORF">MFU01_81500</name>
    <name evidence="8" type="ORF">SAMN05443572_1168</name>
</gene>
<evidence type="ECO:0000256" key="5">
    <source>
        <dbReference type="ARBA" id="ARBA00023014"/>
    </source>
</evidence>
<dbReference type="GO" id="GO:0051536">
    <property type="term" value="F:iron-sulfur cluster binding"/>
    <property type="evidence" value="ECO:0007669"/>
    <property type="project" value="UniProtKB-KW"/>
</dbReference>
<keyword evidence="4" id="KW-0408">Iron</keyword>
<evidence type="ECO:0000313" key="9">
    <source>
        <dbReference type="Proteomes" id="UP000183760"/>
    </source>
</evidence>
<evidence type="ECO:0000256" key="2">
    <source>
        <dbReference type="ARBA" id="ARBA00022691"/>
    </source>
</evidence>
<proteinExistence type="predicted"/>
<dbReference type="GO" id="GO:0006783">
    <property type="term" value="P:heme biosynthetic process"/>
    <property type="evidence" value="ECO:0007669"/>
    <property type="project" value="TreeGrafter"/>
</dbReference>
<dbReference type="Proteomes" id="UP000321514">
    <property type="component" value="Unassembled WGS sequence"/>
</dbReference>
<dbReference type="SFLD" id="SFLDG01067">
    <property type="entry name" value="SPASM/twitch_domain_containing"/>
    <property type="match status" value="1"/>
</dbReference>
<evidence type="ECO:0000313" key="8">
    <source>
        <dbReference type="EMBL" id="SEU40812.1"/>
    </source>
</evidence>
<evidence type="ECO:0000313" key="7">
    <source>
        <dbReference type="EMBL" id="GEN13113.1"/>
    </source>
</evidence>